<feature type="domain" description="Transcription regulator PadR C-terminal" evidence="2">
    <location>
        <begin position="92"/>
        <end position="172"/>
    </location>
</feature>
<protein>
    <submittedName>
        <fullName evidence="3">PadR family transcriptional regulator</fullName>
    </submittedName>
</protein>
<name>A0A6M0S525_9CYAN</name>
<sequence>MALCHTLLVLLIQKARSGYDIGKELKKKENCYWKATQQQVYRELAKMEIKGWVTFHKIPQIGKPDKKKYRITNQGWDELLRWYAVPTKPQPVREDLLVKVLIGYKIPKSLLVEQLHLQQALHQLKLTEYLEIQKYFHTSDLSEELQFKYFTLKYNISEEEAWLAWFDEVLKIVSNS</sequence>
<feature type="domain" description="Transcription regulator PadR N-terminal" evidence="1">
    <location>
        <begin position="7"/>
        <end position="79"/>
    </location>
</feature>
<accession>A0A6M0S525</accession>
<dbReference type="Gene3D" id="1.10.10.10">
    <property type="entry name" value="Winged helix-like DNA-binding domain superfamily/Winged helix DNA-binding domain"/>
    <property type="match status" value="1"/>
</dbReference>
<evidence type="ECO:0000313" key="4">
    <source>
        <dbReference type="Proteomes" id="UP000473574"/>
    </source>
</evidence>
<dbReference type="InterPro" id="IPR018309">
    <property type="entry name" value="Tscrpt_reg_PadR_C"/>
</dbReference>
<dbReference type="Proteomes" id="UP000473574">
    <property type="component" value="Unassembled WGS sequence"/>
</dbReference>
<dbReference type="Pfam" id="PF03551">
    <property type="entry name" value="PadR"/>
    <property type="match status" value="1"/>
</dbReference>
<dbReference type="SUPFAM" id="SSF46785">
    <property type="entry name" value="Winged helix' DNA-binding domain"/>
    <property type="match status" value="1"/>
</dbReference>
<comment type="caution">
    <text evidence="3">The sequence shown here is derived from an EMBL/GenBank/DDBJ whole genome shotgun (WGS) entry which is preliminary data.</text>
</comment>
<evidence type="ECO:0000313" key="3">
    <source>
        <dbReference type="EMBL" id="NEZ63609.1"/>
    </source>
</evidence>
<dbReference type="AlphaFoldDB" id="A0A6M0S525"/>
<evidence type="ECO:0000259" key="2">
    <source>
        <dbReference type="Pfam" id="PF10400"/>
    </source>
</evidence>
<gene>
    <name evidence="3" type="ORF">D0962_12585</name>
</gene>
<dbReference type="PANTHER" id="PTHR43252">
    <property type="entry name" value="TRANSCRIPTIONAL REGULATOR YQJI"/>
    <property type="match status" value="1"/>
</dbReference>
<dbReference type="Pfam" id="PF10400">
    <property type="entry name" value="Vir_act_alpha_C"/>
    <property type="match status" value="1"/>
</dbReference>
<proteinExistence type="predicted"/>
<dbReference type="InterPro" id="IPR005149">
    <property type="entry name" value="Tscrpt_reg_PadR_N"/>
</dbReference>
<organism evidence="3 4">
    <name type="scientific">Adonisia turfae CCMR0082</name>
    <dbReference type="NCBI Taxonomy" id="2304604"/>
    <lineage>
        <taxon>Bacteria</taxon>
        <taxon>Bacillati</taxon>
        <taxon>Cyanobacteriota</taxon>
        <taxon>Adonisia</taxon>
        <taxon>Adonisia turfae</taxon>
    </lineage>
</organism>
<dbReference type="InterPro" id="IPR036390">
    <property type="entry name" value="WH_DNA-bd_sf"/>
</dbReference>
<evidence type="ECO:0000259" key="1">
    <source>
        <dbReference type="Pfam" id="PF03551"/>
    </source>
</evidence>
<reference evidence="3 4" key="1">
    <citation type="journal article" date="2020" name="Microb. Ecol.">
        <title>Ecogenomics of the Marine Benthic Filamentous Cyanobacterium Adonisia.</title>
        <authorList>
            <person name="Walter J.M."/>
            <person name="Coutinho F.H."/>
            <person name="Leomil L."/>
            <person name="Hargreaves P.I."/>
            <person name="Campeao M.E."/>
            <person name="Vieira V.V."/>
            <person name="Silva B.S."/>
            <person name="Fistarol G.O."/>
            <person name="Salomon P.S."/>
            <person name="Sawabe T."/>
            <person name="Mino S."/>
            <person name="Hosokawa M."/>
            <person name="Miyashita H."/>
            <person name="Maruyama F."/>
            <person name="van Verk M.C."/>
            <person name="Dutilh B.E."/>
            <person name="Thompson C.C."/>
            <person name="Thompson F.L."/>
        </authorList>
    </citation>
    <scope>NUCLEOTIDE SEQUENCE [LARGE SCALE GENOMIC DNA]</scope>
    <source>
        <strain evidence="3 4">CCMR0082</strain>
    </source>
</reference>
<dbReference type="Gene3D" id="6.10.140.190">
    <property type="match status" value="1"/>
</dbReference>
<dbReference type="PANTHER" id="PTHR43252:SF4">
    <property type="entry name" value="TRANSCRIPTIONAL REGULATORY PROTEIN"/>
    <property type="match status" value="1"/>
</dbReference>
<dbReference type="EMBL" id="QZCE01000002">
    <property type="protein sequence ID" value="NEZ63609.1"/>
    <property type="molecule type" value="Genomic_DNA"/>
</dbReference>
<dbReference type="InterPro" id="IPR036388">
    <property type="entry name" value="WH-like_DNA-bd_sf"/>
</dbReference>